<evidence type="ECO:0000313" key="3">
    <source>
        <dbReference type="Proteomes" id="UP001279860"/>
    </source>
</evidence>
<evidence type="ECO:0000259" key="1">
    <source>
        <dbReference type="Pfam" id="PF00462"/>
    </source>
</evidence>
<evidence type="ECO:0000313" key="2">
    <source>
        <dbReference type="EMBL" id="MDW6092145.1"/>
    </source>
</evidence>
<reference evidence="2 3" key="1">
    <citation type="submission" date="2023-11" db="EMBL/GenBank/DDBJ databases">
        <title>Plant-associative lifestyle of Vibrio porteresiae and its evolutionary dynamics.</title>
        <authorList>
            <person name="Rameshkumar N."/>
            <person name="Kirti K."/>
        </authorList>
    </citation>
    <scope>NUCLEOTIDE SEQUENCE [LARGE SCALE GENOMIC DNA]</scope>
    <source>
        <strain evidence="2 3">MSSRF7</strain>
    </source>
</reference>
<dbReference type="PROSITE" id="PS51354">
    <property type="entry name" value="GLUTAREDOXIN_2"/>
    <property type="match status" value="1"/>
</dbReference>
<dbReference type="InterPro" id="IPR011767">
    <property type="entry name" value="GLR_AS"/>
</dbReference>
<sequence length="80" mass="9469">MLELYQRESCPFCQPVRQLLTDLQVDYIIRNQPKDRTQRTELISLTDVPYIPALKQGEEVIAGRLEECEHILDYIRKTFS</sequence>
<dbReference type="PROSITE" id="PS00195">
    <property type="entry name" value="GLUTAREDOXIN_1"/>
    <property type="match status" value="1"/>
</dbReference>
<feature type="domain" description="Glutaredoxin" evidence="1">
    <location>
        <begin position="3"/>
        <end position="60"/>
    </location>
</feature>
<dbReference type="Gene3D" id="3.40.30.10">
    <property type="entry name" value="Glutaredoxin"/>
    <property type="match status" value="1"/>
</dbReference>
<dbReference type="Pfam" id="PF00462">
    <property type="entry name" value="Glutaredoxin"/>
    <property type="match status" value="1"/>
</dbReference>
<dbReference type="SUPFAM" id="SSF52833">
    <property type="entry name" value="Thioredoxin-like"/>
    <property type="match status" value="1"/>
</dbReference>
<gene>
    <name evidence="2" type="ORF">SBX64_06260</name>
</gene>
<keyword evidence="3" id="KW-1185">Reference proteome</keyword>
<comment type="caution">
    <text evidence="2">The sequence shown here is derived from an EMBL/GenBank/DDBJ whole genome shotgun (WGS) entry which is preliminary data.</text>
</comment>
<dbReference type="InterPro" id="IPR036249">
    <property type="entry name" value="Thioredoxin-like_sf"/>
</dbReference>
<name>A0ABU4IRW3_9VIBR</name>
<accession>A0ABU4IRW3</accession>
<dbReference type="InterPro" id="IPR002109">
    <property type="entry name" value="Glutaredoxin"/>
</dbReference>
<organism evidence="2 3">
    <name type="scientific">Vibrio rhizosphaerae</name>
    <dbReference type="NCBI Taxonomy" id="398736"/>
    <lineage>
        <taxon>Bacteria</taxon>
        <taxon>Pseudomonadati</taxon>
        <taxon>Pseudomonadota</taxon>
        <taxon>Gammaproteobacteria</taxon>
        <taxon>Vibrionales</taxon>
        <taxon>Vibrionaceae</taxon>
        <taxon>Vibrio</taxon>
    </lineage>
</organism>
<proteinExistence type="predicted"/>
<dbReference type="EMBL" id="JAWRCP010000001">
    <property type="protein sequence ID" value="MDW6092145.1"/>
    <property type="molecule type" value="Genomic_DNA"/>
</dbReference>
<protein>
    <submittedName>
        <fullName evidence="2">Glutaredoxin domain-containing protein</fullName>
    </submittedName>
</protein>
<dbReference type="Proteomes" id="UP001279860">
    <property type="component" value="Unassembled WGS sequence"/>
</dbReference>
<dbReference type="RefSeq" id="WP_318584545.1">
    <property type="nucleotide sequence ID" value="NZ_JAWRCP010000001.1"/>
</dbReference>